<organism evidence="1 2">
    <name type="scientific">Gluconacetobacter liquefaciens</name>
    <name type="common">Acetobacter liquefaciens</name>
    <dbReference type="NCBI Taxonomy" id="89584"/>
    <lineage>
        <taxon>Bacteria</taxon>
        <taxon>Pseudomonadati</taxon>
        <taxon>Pseudomonadota</taxon>
        <taxon>Alphaproteobacteria</taxon>
        <taxon>Acetobacterales</taxon>
        <taxon>Acetobacteraceae</taxon>
        <taxon>Gluconacetobacter</taxon>
    </lineage>
</organism>
<name>A0A370FYX7_GLULI</name>
<evidence type="ECO:0000313" key="1">
    <source>
        <dbReference type="EMBL" id="RDI36742.1"/>
    </source>
</evidence>
<protein>
    <submittedName>
        <fullName evidence="1">Uncharacterized protein</fullName>
    </submittedName>
</protein>
<keyword evidence="2" id="KW-1185">Reference proteome</keyword>
<evidence type="ECO:0000313" key="2">
    <source>
        <dbReference type="Proteomes" id="UP000254958"/>
    </source>
</evidence>
<comment type="caution">
    <text evidence="1">The sequence shown here is derived from an EMBL/GenBank/DDBJ whole genome shotgun (WGS) entry which is preliminary data.</text>
</comment>
<proteinExistence type="predicted"/>
<accession>A0A370FYX7</accession>
<gene>
    <name evidence="1" type="ORF">C7453_10833</name>
</gene>
<dbReference type="EMBL" id="QQAW01000008">
    <property type="protein sequence ID" value="RDI36742.1"/>
    <property type="molecule type" value="Genomic_DNA"/>
</dbReference>
<reference evidence="1 2" key="1">
    <citation type="submission" date="2018-07" db="EMBL/GenBank/DDBJ databases">
        <title>Genomic Encyclopedia of Type Strains, Phase IV (KMG-IV): sequencing the most valuable type-strain genomes for metagenomic binning, comparative biology and taxonomic classification.</title>
        <authorList>
            <person name="Goeker M."/>
        </authorList>
    </citation>
    <scope>NUCLEOTIDE SEQUENCE [LARGE SCALE GENOMIC DNA]</scope>
    <source>
        <strain evidence="1 2">DSM 5603</strain>
    </source>
</reference>
<dbReference type="Proteomes" id="UP000254958">
    <property type="component" value="Unassembled WGS sequence"/>
</dbReference>
<dbReference type="AlphaFoldDB" id="A0A370FYX7"/>
<sequence>MMGDLERIIFFIPALYLALYLVAVAIARRAGQRPPSGP</sequence>